<dbReference type="InterPro" id="IPR000600">
    <property type="entry name" value="ROK"/>
</dbReference>
<dbReference type="EMBL" id="FOXF01000040">
    <property type="protein sequence ID" value="SFP58813.1"/>
    <property type="molecule type" value="Genomic_DNA"/>
</dbReference>
<dbReference type="RefSeq" id="WP_051621983.1">
    <property type="nucleotide sequence ID" value="NZ_FOXF01000040.1"/>
</dbReference>
<dbReference type="Pfam" id="PF00480">
    <property type="entry name" value="ROK"/>
    <property type="match status" value="1"/>
</dbReference>
<keyword evidence="2" id="KW-1185">Reference proteome</keyword>
<dbReference type="GO" id="GO:0016301">
    <property type="term" value="F:kinase activity"/>
    <property type="evidence" value="ECO:0007669"/>
    <property type="project" value="UniProtKB-KW"/>
</dbReference>
<dbReference type="Proteomes" id="UP000243745">
    <property type="component" value="Unassembled WGS sequence"/>
</dbReference>
<gene>
    <name evidence="1" type="ORF">SAMN02910344_01799</name>
</gene>
<name>A0A662ZK97_9GAMM</name>
<dbReference type="SUPFAM" id="SSF53067">
    <property type="entry name" value="Actin-like ATPase domain"/>
    <property type="match status" value="1"/>
</dbReference>
<keyword evidence="1" id="KW-0808">Transferase</keyword>
<dbReference type="InterPro" id="IPR043129">
    <property type="entry name" value="ATPase_NBD"/>
</dbReference>
<accession>A0A662ZK97</accession>
<dbReference type="CDD" id="cd24058">
    <property type="entry name" value="ASKHA_NBD_ROK_PPGK"/>
    <property type="match status" value="1"/>
</dbReference>
<proteinExistence type="predicted"/>
<dbReference type="Gene3D" id="3.30.420.40">
    <property type="match status" value="2"/>
</dbReference>
<dbReference type="PANTHER" id="PTHR18964:SF146">
    <property type="entry name" value="POLYPHOSPHATE GLUCOKINASE"/>
    <property type="match status" value="1"/>
</dbReference>
<evidence type="ECO:0000313" key="1">
    <source>
        <dbReference type="EMBL" id="SFP58813.1"/>
    </source>
</evidence>
<evidence type="ECO:0000313" key="2">
    <source>
        <dbReference type="Proteomes" id="UP000243745"/>
    </source>
</evidence>
<dbReference type="PANTHER" id="PTHR18964">
    <property type="entry name" value="ROK (REPRESSOR, ORF, KINASE) FAMILY"/>
    <property type="match status" value="1"/>
</dbReference>
<protein>
    <submittedName>
        <fullName evidence="1">Polyphosphate glucokinase</fullName>
    </submittedName>
</protein>
<dbReference type="OrthoDB" id="9810372at2"/>
<dbReference type="NCBIfam" id="NF045942">
    <property type="entry name" value="PolPhglucPhase"/>
    <property type="match status" value="1"/>
</dbReference>
<sequence length="265" mass="28525">MIVLGVDIGGSGIKGALVDTEKGELVSERIRIETPQPATPKAVAKTLKDLISKFDYHGPVGCGFPATVHHGVAFTAANIDKTWINTPAEKLFTETTGNDCYVLNDADAAGIAEIKFGAGRDVPGVVMMITIGTGLGSAIFINGQLFPNTELGHLILNDDIAEHYCSDSARQRHDLSWKKWGKRFNKYLHRLEFLFNPDLIILGGGASKSFEKFSEKIDVRTRVVTATTLNTAGIIGAAMHAADSMKAGLKPNLEAVEEAEKEDGE</sequence>
<keyword evidence="1" id="KW-0418">Kinase</keyword>
<organism evidence="1 2">
    <name type="scientific">Ruminobacter amylophilus</name>
    <dbReference type="NCBI Taxonomy" id="867"/>
    <lineage>
        <taxon>Bacteria</taxon>
        <taxon>Pseudomonadati</taxon>
        <taxon>Pseudomonadota</taxon>
        <taxon>Gammaproteobacteria</taxon>
        <taxon>Aeromonadales</taxon>
        <taxon>Succinivibrionaceae</taxon>
        <taxon>Ruminobacter</taxon>
    </lineage>
</organism>
<reference evidence="1 2" key="1">
    <citation type="submission" date="2016-10" db="EMBL/GenBank/DDBJ databases">
        <authorList>
            <person name="Varghese N."/>
            <person name="Submissions S."/>
        </authorList>
    </citation>
    <scope>NUCLEOTIDE SEQUENCE [LARGE SCALE GENOMIC DNA]</scope>
    <source>
        <strain evidence="1 2">DSM 1361</strain>
    </source>
</reference>
<dbReference type="AlphaFoldDB" id="A0A662ZK97"/>